<dbReference type="GO" id="GO:0003677">
    <property type="term" value="F:DNA binding"/>
    <property type="evidence" value="ECO:0007669"/>
    <property type="project" value="UniProtKB-KW"/>
</dbReference>
<dbReference type="InterPro" id="IPR047192">
    <property type="entry name" value="Euk_RPA1_DBD_C"/>
</dbReference>
<keyword evidence="8" id="KW-1185">Reference proteome</keyword>
<keyword evidence="4" id="KW-0862">Zinc</keyword>
<dbReference type="CTD" id="220042"/>
<dbReference type="SUPFAM" id="SSF50249">
    <property type="entry name" value="Nucleic acid-binding proteins"/>
    <property type="match status" value="1"/>
</dbReference>
<organism evidence="8 9">
    <name type="scientific">Notechis scutatus</name>
    <name type="common">mainland tiger snake</name>
    <dbReference type="NCBI Taxonomy" id="8663"/>
    <lineage>
        <taxon>Eukaryota</taxon>
        <taxon>Metazoa</taxon>
        <taxon>Chordata</taxon>
        <taxon>Craniata</taxon>
        <taxon>Vertebrata</taxon>
        <taxon>Euteleostomi</taxon>
        <taxon>Lepidosauria</taxon>
        <taxon>Squamata</taxon>
        <taxon>Bifurcata</taxon>
        <taxon>Unidentata</taxon>
        <taxon>Episquamata</taxon>
        <taxon>Toxicofera</taxon>
        <taxon>Serpentes</taxon>
        <taxon>Colubroidea</taxon>
        <taxon>Elapidae</taxon>
        <taxon>Hydrophiinae</taxon>
        <taxon>Notechis</taxon>
    </lineage>
</organism>
<gene>
    <name evidence="9" type="primary">DDIAS</name>
</gene>
<proteinExistence type="inferred from homology"/>
<evidence type="ECO:0000256" key="6">
    <source>
        <dbReference type="SAM" id="MobiDB-lite"/>
    </source>
</evidence>
<dbReference type="GO" id="GO:0005634">
    <property type="term" value="C:nucleus"/>
    <property type="evidence" value="ECO:0007669"/>
    <property type="project" value="TreeGrafter"/>
</dbReference>
<dbReference type="GO" id="GO:0008270">
    <property type="term" value="F:zinc ion binding"/>
    <property type="evidence" value="ECO:0007669"/>
    <property type="project" value="UniProtKB-KW"/>
</dbReference>
<dbReference type="InterPro" id="IPR043522">
    <property type="entry name" value="DDIAS"/>
</dbReference>
<dbReference type="GeneID" id="113420544"/>
<name>A0A6J1V0L8_9SAUR</name>
<evidence type="ECO:0000256" key="2">
    <source>
        <dbReference type="ARBA" id="ARBA00022723"/>
    </source>
</evidence>
<dbReference type="GO" id="GO:0005737">
    <property type="term" value="C:cytoplasm"/>
    <property type="evidence" value="ECO:0007669"/>
    <property type="project" value="TreeGrafter"/>
</dbReference>
<dbReference type="PANTHER" id="PTHR35537">
    <property type="entry name" value="DNA DAMAGE-INDUCIBLE APOPTOSIS SUPPRESSOR PROTEIN DDIAS"/>
    <property type="match status" value="1"/>
</dbReference>
<sequence length="784" mass="86045">MNGGHFLVASVISIQNSSFVYPSCHSCFSKVSLQFKRYNCQKCGCSGDTKEANYRYRLSLEVADTCDIFEVTVFGSCLDTYFGATAKGLQRYIEELNREAGEDENDAMLGVLFHAVETCFVGKKFVFRIKSSEKANMASLLQNGCQRERSTKALIACEMFLPHPGLVGYTVIFYIKQQRSSQFEQSHGALWPLDHVLASDHPSRELRSLPLSDNLDVTQSSHRNGFFNLWSYSFGLTWSSTSSEDAEHSAALDACESSSKKEKGKGGSIMSPSQLVYNFRGQNSTRDKGDVCEGEKSCWYPRQSLTPEDELGGRPSIKGKNGDILESSLSSEQKDSTCKIGLQSSCGLANPQRPLPHQRLKKRLSSSSSPGATGGVTSQEASSGGLVEFLANGRSPADLPNGQEQRPASVLCEKPGKNKENKLLAEEQDCSWRGRDVYRFPWAGSSRPEANFDASADLFEISARGSMKSTTTILPRPQIVTPWTGALSPNFITSELMLREGKGNAAWTTSHYGLSFYDTMDVSVPKTSTPIAGSGFKSECSPVATLDFTPAPRSIPLTRPCHPDSLPARKGSFLSELPLNKLPWDKDKCKRSRLPLKNSLVKQLVSKFSPSATSSDAEAGTDNPWGPLSRLSAQESLSEHGGQEWSPPSGEIQSQDVKLWKRKRRKSFVRLHSDGRALEDFPLSENQGGSLSPRNLSKLAEVAFLPKKQQPEADIEGQLMCQQRTMLGPPVNESPDRPSSVDFSRSKLLPTPSPMPHVADWSSELFSGNDQLSNMEATVSQPTS</sequence>
<dbReference type="KEGG" id="nss:113420544"/>
<reference evidence="9" key="1">
    <citation type="submission" date="2025-08" db="UniProtKB">
        <authorList>
            <consortium name="RefSeq"/>
        </authorList>
    </citation>
    <scope>IDENTIFICATION</scope>
</reference>
<evidence type="ECO:0000313" key="8">
    <source>
        <dbReference type="Proteomes" id="UP000504612"/>
    </source>
</evidence>
<dbReference type="InterPro" id="IPR012340">
    <property type="entry name" value="NA-bd_OB-fold"/>
</dbReference>
<dbReference type="Pfam" id="PF08646">
    <property type="entry name" value="Rep_fac-A_C"/>
    <property type="match status" value="1"/>
</dbReference>
<evidence type="ECO:0000313" key="9">
    <source>
        <dbReference type="RefSeq" id="XP_026536290.1"/>
    </source>
</evidence>
<dbReference type="PANTHER" id="PTHR35537:SF1">
    <property type="entry name" value="DNA DAMAGE-INDUCED APOPTOSIS SUPPRESSOR PROTEIN"/>
    <property type="match status" value="1"/>
</dbReference>
<feature type="region of interest" description="Disordered" evidence="6">
    <location>
        <begin position="724"/>
        <end position="764"/>
    </location>
</feature>
<feature type="region of interest" description="Disordered" evidence="6">
    <location>
        <begin position="303"/>
        <end position="323"/>
    </location>
</feature>
<evidence type="ECO:0000256" key="1">
    <source>
        <dbReference type="ARBA" id="ARBA00005690"/>
    </source>
</evidence>
<dbReference type="InterPro" id="IPR013955">
    <property type="entry name" value="Rep_factor-A_C"/>
</dbReference>
<keyword evidence="5" id="KW-0238">DNA-binding</keyword>
<dbReference type="GO" id="GO:1902230">
    <property type="term" value="P:negative regulation of intrinsic apoptotic signaling pathway in response to DNA damage"/>
    <property type="evidence" value="ECO:0007669"/>
    <property type="project" value="InterPro"/>
</dbReference>
<dbReference type="CDD" id="cd04476">
    <property type="entry name" value="RPA1_DBD_C"/>
    <property type="match status" value="1"/>
</dbReference>
<keyword evidence="3" id="KW-0863">Zinc-finger</keyword>
<feature type="region of interest" description="Disordered" evidence="6">
    <location>
        <begin position="253"/>
        <end position="274"/>
    </location>
</feature>
<evidence type="ECO:0000256" key="5">
    <source>
        <dbReference type="ARBA" id="ARBA00023125"/>
    </source>
</evidence>
<dbReference type="Proteomes" id="UP000504612">
    <property type="component" value="Unplaced"/>
</dbReference>
<comment type="similarity">
    <text evidence="1">Belongs to the replication factor A protein 1 family.</text>
</comment>
<feature type="domain" description="Replication factor A C-terminal" evidence="7">
    <location>
        <begin position="8"/>
        <end position="102"/>
    </location>
</feature>
<protein>
    <submittedName>
        <fullName evidence="9">DNA damage-induced apoptosis suppressor protein</fullName>
    </submittedName>
</protein>
<evidence type="ECO:0000256" key="3">
    <source>
        <dbReference type="ARBA" id="ARBA00022771"/>
    </source>
</evidence>
<dbReference type="AlphaFoldDB" id="A0A6J1V0L8"/>
<dbReference type="Gene3D" id="2.40.50.140">
    <property type="entry name" value="Nucleic acid-binding proteins"/>
    <property type="match status" value="1"/>
</dbReference>
<evidence type="ECO:0000256" key="4">
    <source>
        <dbReference type="ARBA" id="ARBA00022833"/>
    </source>
</evidence>
<feature type="region of interest" description="Disordered" evidence="6">
    <location>
        <begin position="345"/>
        <end position="415"/>
    </location>
</feature>
<keyword evidence="2" id="KW-0479">Metal-binding</keyword>
<dbReference type="RefSeq" id="XP_026536290.1">
    <property type="nucleotide sequence ID" value="XM_026680505.1"/>
</dbReference>
<accession>A0A6J1V0L8</accession>
<feature type="region of interest" description="Disordered" evidence="6">
    <location>
        <begin position="611"/>
        <end position="657"/>
    </location>
</feature>
<evidence type="ECO:0000259" key="7">
    <source>
        <dbReference type="Pfam" id="PF08646"/>
    </source>
</evidence>